<feature type="coiled-coil region" evidence="1">
    <location>
        <begin position="212"/>
        <end position="239"/>
    </location>
</feature>
<protein>
    <submittedName>
        <fullName evidence="3">Uncharacterized protein</fullName>
    </submittedName>
</protein>
<dbReference type="EnsemblPlants" id="Bra033175.1">
    <property type="protein sequence ID" value="Bra033175.1-P"/>
    <property type="gene ID" value="Bra033175"/>
</dbReference>
<dbReference type="AlphaFoldDB" id="M4EWJ1"/>
<reference evidence="3 4" key="2">
    <citation type="journal article" date="2018" name="Hortic Res">
        <title>Improved Brassica rapa reference genome by single-molecule sequencing and chromosome conformation capture technologies.</title>
        <authorList>
            <person name="Zhang L."/>
            <person name="Cai X."/>
            <person name="Wu J."/>
            <person name="Liu M."/>
            <person name="Grob S."/>
            <person name="Cheng F."/>
            <person name="Liang J."/>
            <person name="Cai C."/>
            <person name="Liu Z."/>
            <person name="Liu B."/>
            <person name="Wang F."/>
            <person name="Li S."/>
            <person name="Liu F."/>
            <person name="Li X."/>
            <person name="Cheng L."/>
            <person name="Yang W."/>
            <person name="Li M.H."/>
            <person name="Grossniklaus U."/>
            <person name="Zheng H."/>
            <person name="Wang X."/>
        </authorList>
    </citation>
    <scope>NUCLEOTIDE SEQUENCE [LARGE SCALE GENOMIC DNA]</scope>
    <source>
        <strain evidence="3 4">cv. Chiifu-401-42</strain>
    </source>
</reference>
<organism evidence="3 4">
    <name type="scientific">Brassica campestris</name>
    <name type="common">Field mustard</name>
    <dbReference type="NCBI Taxonomy" id="3711"/>
    <lineage>
        <taxon>Eukaryota</taxon>
        <taxon>Viridiplantae</taxon>
        <taxon>Streptophyta</taxon>
        <taxon>Embryophyta</taxon>
        <taxon>Tracheophyta</taxon>
        <taxon>Spermatophyta</taxon>
        <taxon>Magnoliopsida</taxon>
        <taxon>eudicotyledons</taxon>
        <taxon>Gunneridae</taxon>
        <taxon>Pentapetalae</taxon>
        <taxon>rosids</taxon>
        <taxon>malvids</taxon>
        <taxon>Brassicales</taxon>
        <taxon>Brassicaceae</taxon>
        <taxon>Brassiceae</taxon>
        <taxon>Brassica</taxon>
    </lineage>
</organism>
<evidence type="ECO:0000313" key="3">
    <source>
        <dbReference type="EnsemblPlants" id="Bra033175.1-P"/>
    </source>
</evidence>
<dbReference type="HOGENOM" id="CLU_070924_0_0_1"/>
<dbReference type="Proteomes" id="UP000011750">
    <property type="component" value="Chromosome A02"/>
</dbReference>
<reference evidence="3 4" key="1">
    <citation type="journal article" date="2011" name="Nat. Genet.">
        <title>The genome of the mesopolyploid crop species Brassica rapa.</title>
        <authorList>
            <consortium name="Brassica rapa Genome Sequencing Project Consortium"/>
            <person name="Wang X."/>
            <person name="Wang H."/>
            <person name="Wang J."/>
            <person name="Sun R."/>
            <person name="Wu J."/>
            <person name="Liu S."/>
            <person name="Bai Y."/>
            <person name="Mun J.H."/>
            <person name="Bancroft I."/>
            <person name="Cheng F."/>
            <person name="Huang S."/>
            <person name="Li X."/>
            <person name="Hua W."/>
            <person name="Wang J."/>
            <person name="Wang X."/>
            <person name="Freeling M."/>
            <person name="Pires J.C."/>
            <person name="Paterson A.H."/>
            <person name="Chalhoub B."/>
            <person name="Wang B."/>
            <person name="Hayward A."/>
            <person name="Sharpe A.G."/>
            <person name="Park B.S."/>
            <person name="Weisshaar B."/>
            <person name="Liu B."/>
            <person name="Li B."/>
            <person name="Liu B."/>
            <person name="Tong C."/>
            <person name="Song C."/>
            <person name="Duran C."/>
            <person name="Peng C."/>
            <person name="Geng C."/>
            <person name="Koh C."/>
            <person name="Lin C."/>
            <person name="Edwards D."/>
            <person name="Mu D."/>
            <person name="Shen D."/>
            <person name="Soumpourou E."/>
            <person name="Li F."/>
            <person name="Fraser F."/>
            <person name="Conant G."/>
            <person name="Lassalle G."/>
            <person name="King G.J."/>
            <person name="Bonnema G."/>
            <person name="Tang H."/>
            <person name="Wang H."/>
            <person name="Belcram H."/>
            <person name="Zhou H."/>
            <person name="Hirakawa H."/>
            <person name="Abe H."/>
            <person name="Guo H."/>
            <person name="Wang H."/>
            <person name="Jin H."/>
            <person name="Parkin I.A."/>
            <person name="Batley J."/>
            <person name="Kim J.S."/>
            <person name="Just J."/>
            <person name="Li J."/>
            <person name="Xu J."/>
            <person name="Deng J."/>
            <person name="Kim J.A."/>
            <person name="Li J."/>
            <person name="Yu J."/>
            <person name="Meng J."/>
            <person name="Wang J."/>
            <person name="Min J."/>
            <person name="Poulain J."/>
            <person name="Wang J."/>
            <person name="Hatakeyama K."/>
            <person name="Wu K."/>
            <person name="Wang L."/>
            <person name="Fang L."/>
            <person name="Trick M."/>
            <person name="Links M.G."/>
            <person name="Zhao M."/>
            <person name="Jin M."/>
            <person name="Ramchiary N."/>
            <person name="Drou N."/>
            <person name="Berkman P.J."/>
            <person name="Cai Q."/>
            <person name="Huang Q."/>
            <person name="Li R."/>
            <person name="Tabata S."/>
            <person name="Cheng S."/>
            <person name="Zhang S."/>
            <person name="Zhang S."/>
            <person name="Huang S."/>
            <person name="Sato S."/>
            <person name="Sun S."/>
            <person name="Kwon S.J."/>
            <person name="Choi S.R."/>
            <person name="Lee T.H."/>
            <person name="Fan W."/>
            <person name="Zhao X."/>
            <person name="Tan X."/>
            <person name="Xu X."/>
            <person name="Wang Y."/>
            <person name="Qiu Y."/>
            <person name="Yin Y."/>
            <person name="Li Y."/>
            <person name="Du Y."/>
            <person name="Liao Y."/>
            <person name="Lim Y."/>
            <person name="Narusaka Y."/>
            <person name="Wang Y."/>
            <person name="Wang Z."/>
            <person name="Li Z."/>
            <person name="Wang Z."/>
            <person name="Xiong Z."/>
            <person name="Zhang Z."/>
        </authorList>
    </citation>
    <scope>NUCLEOTIDE SEQUENCE [LARGE SCALE GENOMIC DNA]</scope>
    <source>
        <strain evidence="3 4">cv. Chiifu-401-42</strain>
    </source>
</reference>
<keyword evidence="4" id="KW-1185">Reference proteome</keyword>
<proteinExistence type="predicted"/>
<feature type="region of interest" description="Disordered" evidence="2">
    <location>
        <begin position="82"/>
        <end position="120"/>
    </location>
</feature>
<dbReference type="InParanoid" id="M4EWJ1"/>
<evidence type="ECO:0000256" key="1">
    <source>
        <dbReference type="SAM" id="Coils"/>
    </source>
</evidence>
<name>M4EWJ1_BRACM</name>
<keyword evidence="1" id="KW-0175">Coiled coil</keyword>
<dbReference type="Gramene" id="Bra033175.1">
    <property type="protein sequence ID" value="Bra033175.1-P"/>
    <property type="gene ID" value="Bra033175"/>
</dbReference>
<evidence type="ECO:0000256" key="2">
    <source>
        <dbReference type="SAM" id="MobiDB-lite"/>
    </source>
</evidence>
<sequence length="239" mass="27385">MDEHNYICLLEHARSFTQTKLVPEIYTKDEIDEMLYGICGAHGKNEDDFQMKLDGFYYPLNDIISWLTTCMQEMRQDIARMQTHRAAEATTPASIDINISPSIDDDPSPSNPTNSKPDSYTIVEIDGRTDLRDTTGAIQRVIVEIQRYIASRPEASTSIDRRIKISTDSHSRTSIDEATPTDRGKLVTKVTSYTYNTIHHEEELLDDTYATLVRHQFKLECLEDRLQKIENTTATMKDK</sequence>
<evidence type="ECO:0000313" key="4">
    <source>
        <dbReference type="Proteomes" id="UP000011750"/>
    </source>
</evidence>
<accession>M4EWJ1</accession>
<reference evidence="3" key="3">
    <citation type="submission" date="2023-03" db="UniProtKB">
        <authorList>
            <consortium name="EnsemblPlants"/>
        </authorList>
    </citation>
    <scope>IDENTIFICATION</scope>
    <source>
        <strain evidence="3">cv. Chiifu-401-42</strain>
    </source>
</reference>